<protein>
    <submittedName>
        <fullName evidence="1">PF04343 family protein</fullName>
    </submittedName>
</protein>
<dbReference type="AlphaFoldDB" id="A0A828Y6G7"/>
<proteinExistence type="predicted"/>
<dbReference type="Pfam" id="PF04343">
    <property type="entry name" value="DUF488"/>
    <property type="match status" value="1"/>
</dbReference>
<dbReference type="PANTHER" id="PTHR39337:SF1">
    <property type="entry name" value="BLR5642 PROTEIN"/>
    <property type="match status" value="1"/>
</dbReference>
<dbReference type="EMBL" id="AKWH02000020">
    <property type="protein sequence ID" value="EKO52635.1"/>
    <property type="molecule type" value="Genomic_DNA"/>
</dbReference>
<dbReference type="Proteomes" id="UP000006339">
    <property type="component" value="Unassembled WGS sequence"/>
</dbReference>
<sequence length="294" mass="34292">MFYRRKIILALLQSFGGTLSKTDLQKLLFLYSQRQEKASFDFLPYRFGCYSPQATQDLKTMIHYGQVKEQKSGWVVLDSMDYRKTLKTSDMERLSTFSKDYSKLRGKALVRYVYENYPFYAIKSEIAESILNDDHWKNVKKSVPVKKEPCLFTIGYEGKTVESYVTELIRENIQVLCDVRKNPLSMKFGFSKTQLKTILETVGIEYIHIPGLGIDSAKRQEINTRKDYEKLFRDYEATTLRGNLKDLKSIAELFNKRHRIALTCFEADSSCCHRSRTAKALLKYLPKKTELSHL</sequence>
<dbReference type="RefSeq" id="WP_004767910.1">
    <property type="nucleotide sequence ID" value="NZ_AKWH02000020.1"/>
</dbReference>
<accession>A0A828Y6G7</accession>
<dbReference type="InterPro" id="IPR007438">
    <property type="entry name" value="DUF488"/>
</dbReference>
<comment type="caution">
    <text evidence="1">The sequence shown here is derived from an EMBL/GenBank/DDBJ whole genome shotgun (WGS) entry which is preliminary data.</text>
</comment>
<evidence type="ECO:0000313" key="1">
    <source>
        <dbReference type="EMBL" id="EKO52635.1"/>
    </source>
</evidence>
<reference evidence="1" key="1">
    <citation type="submission" date="2012-10" db="EMBL/GenBank/DDBJ databases">
        <authorList>
            <person name="Harkins D.M."/>
            <person name="Durkin A.S."/>
            <person name="Brinkac L.M."/>
            <person name="Selengut J.D."/>
            <person name="Sanka R."/>
            <person name="DePew J."/>
            <person name="Purushe J."/>
            <person name="Picardeau M."/>
            <person name="Werts C."/>
            <person name="Goarant C."/>
            <person name="Vinetz J.M."/>
            <person name="Sutton G.G."/>
            <person name="Nelson W.C."/>
            <person name="Fouts D.E."/>
        </authorList>
    </citation>
    <scope>NUCLEOTIDE SEQUENCE [LARGE SCALE GENOMIC DNA]</scope>
    <source>
        <strain evidence="1">200802841</strain>
    </source>
</reference>
<name>A0A828Y6G7_9LEPT</name>
<dbReference type="PANTHER" id="PTHR39337">
    <property type="entry name" value="BLR5642 PROTEIN"/>
    <property type="match status" value="1"/>
</dbReference>
<evidence type="ECO:0000313" key="2">
    <source>
        <dbReference type="Proteomes" id="UP000006339"/>
    </source>
</evidence>
<gene>
    <name evidence="1" type="ORF">LEP1GSC131_0902</name>
</gene>
<organism evidence="1 2">
    <name type="scientific">Leptospira kirschneri str. 200802841</name>
    <dbReference type="NCBI Taxonomy" id="1193047"/>
    <lineage>
        <taxon>Bacteria</taxon>
        <taxon>Pseudomonadati</taxon>
        <taxon>Spirochaetota</taxon>
        <taxon>Spirochaetia</taxon>
        <taxon>Leptospirales</taxon>
        <taxon>Leptospiraceae</taxon>
        <taxon>Leptospira</taxon>
    </lineage>
</organism>
<keyword evidence="2" id="KW-1185">Reference proteome</keyword>